<gene>
    <name evidence="1" type="ORF">AVEN_183259_1</name>
</gene>
<dbReference type="EMBL" id="BGPR01042793">
    <property type="protein sequence ID" value="GBO19318.1"/>
    <property type="molecule type" value="Genomic_DNA"/>
</dbReference>
<keyword evidence="2" id="KW-1185">Reference proteome</keyword>
<evidence type="ECO:0000313" key="1">
    <source>
        <dbReference type="EMBL" id="GBO19318.1"/>
    </source>
</evidence>
<evidence type="ECO:0000313" key="2">
    <source>
        <dbReference type="Proteomes" id="UP000499080"/>
    </source>
</evidence>
<protein>
    <submittedName>
        <fullName evidence="1">Uncharacterized protein</fullName>
    </submittedName>
</protein>
<name>A0A4Y2V3X1_ARAVE</name>
<sequence>MAEFRLLFIRYNKGVVL</sequence>
<reference evidence="1 2" key="1">
    <citation type="journal article" date="2019" name="Sci. Rep.">
        <title>Orb-weaving spider Araneus ventricosus genome elucidates the spidroin gene catalogue.</title>
        <authorList>
            <person name="Kono N."/>
            <person name="Nakamura H."/>
            <person name="Ohtoshi R."/>
            <person name="Moran D.A.P."/>
            <person name="Shinohara A."/>
            <person name="Yoshida Y."/>
            <person name="Fujiwara M."/>
            <person name="Mori M."/>
            <person name="Tomita M."/>
            <person name="Arakawa K."/>
        </authorList>
    </citation>
    <scope>NUCLEOTIDE SEQUENCE [LARGE SCALE GENOMIC DNA]</scope>
</reference>
<dbReference type="Proteomes" id="UP000499080">
    <property type="component" value="Unassembled WGS sequence"/>
</dbReference>
<dbReference type="AlphaFoldDB" id="A0A4Y2V3X1"/>
<proteinExistence type="predicted"/>
<accession>A0A4Y2V3X1</accession>
<organism evidence="1 2">
    <name type="scientific">Araneus ventricosus</name>
    <name type="common">Orbweaver spider</name>
    <name type="synonym">Epeira ventricosa</name>
    <dbReference type="NCBI Taxonomy" id="182803"/>
    <lineage>
        <taxon>Eukaryota</taxon>
        <taxon>Metazoa</taxon>
        <taxon>Ecdysozoa</taxon>
        <taxon>Arthropoda</taxon>
        <taxon>Chelicerata</taxon>
        <taxon>Arachnida</taxon>
        <taxon>Araneae</taxon>
        <taxon>Araneomorphae</taxon>
        <taxon>Entelegynae</taxon>
        <taxon>Araneoidea</taxon>
        <taxon>Araneidae</taxon>
        <taxon>Araneus</taxon>
    </lineage>
</organism>
<feature type="non-terminal residue" evidence="1">
    <location>
        <position position="17"/>
    </location>
</feature>
<comment type="caution">
    <text evidence="1">The sequence shown here is derived from an EMBL/GenBank/DDBJ whole genome shotgun (WGS) entry which is preliminary data.</text>
</comment>